<dbReference type="EMBL" id="OY731407">
    <property type="protein sequence ID" value="CAJ1977818.1"/>
    <property type="molecule type" value="Genomic_DNA"/>
</dbReference>
<dbReference type="Proteomes" id="UP001189624">
    <property type="component" value="Chromosome 10"/>
</dbReference>
<dbReference type="Gramene" id="rna-AYBTSS11_LOCUS29988">
    <property type="protein sequence ID" value="CAJ1977818.1"/>
    <property type="gene ID" value="gene-AYBTSS11_LOCUS29988"/>
</dbReference>
<gene>
    <name evidence="2" type="ORF">AYBTSS11_LOCUS29988</name>
</gene>
<organism evidence="2 3">
    <name type="scientific">Sphenostylis stenocarpa</name>
    <dbReference type="NCBI Taxonomy" id="92480"/>
    <lineage>
        <taxon>Eukaryota</taxon>
        <taxon>Viridiplantae</taxon>
        <taxon>Streptophyta</taxon>
        <taxon>Embryophyta</taxon>
        <taxon>Tracheophyta</taxon>
        <taxon>Spermatophyta</taxon>
        <taxon>Magnoliopsida</taxon>
        <taxon>eudicotyledons</taxon>
        <taxon>Gunneridae</taxon>
        <taxon>Pentapetalae</taxon>
        <taxon>rosids</taxon>
        <taxon>fabids</taxon>
        <taxon>Fabales</taxon>
        <taxon>Fabaceae</taxon>
        <taxon>Papilionoideae</taxon>
        <taxon>50 kb inversion clade</taxon>
        <taxon>NPAAA clade</taxon>
        <taxon>indigoferoid/millettioid clade</taxon>
        <taxon>Phaseoleae</taxon>
        <taxon>Sphenostylis</taxon>
    </lineage>
</organism>
<protein>
    <submittedName>
        <fullName evidence="2">Uncharacterized protein</fullName>
    </submittedName>
</protein>
<proteinExistence type="predicted"/>
<keyword evidence="3" id="KW-1185">Reference proteome</keyword>
<evidence type="ECO:0000256" key="1">
    <source>
        <dbReference type="SAM" id="MobiDB-lite"/>
    </source>
</evidence>
<evidence type="ECO:0000313" key="2">
    <source>
        <dbReference type="EMBL" id="CAJ1977818.1"/>
    </source>
</evidence>
<evidence type="ECO:0000313" key="3">
    <source>
        <dbReference type="Proteomes" id="UP001189624"/>
    </source>
</evidence>
<reference evidence="2" key="1">
    <citation type="submission" date="2023-10" db="EMBL/GenBank/DDBJ databases">
        <authorList>
            <person name="Domelevo Entfellner J.-B."/>
        </authorList>
    </citation>
    <scope>NUCLEOTIDE SEQUENCE</scope>
</reference>
<dbReference type="AlphaFoldDB" id="A0AA86W3P5"/>
<name>A0AA86W3P5_9FABA</name>
<sequence length="83" mass="9674">MLPRIHSTVPRKPARIHLQPCAPDPVQHNGSGQKNKRASSWDPKWKLARLKAKVCKRKKRQKMKVGTMRYEIRVSDLRYEISG</sequence>
<feature type="region of interest" description="Disordered" evidence="1">
    <location>
        <begin position="1"/>
        <end position="43"/>
    </location>
</feature>
<accession>A0AA86W3P5</accession>